<proteinExistence type="predicted"/>
<protein>
    <recommendedName>
        <fullName evidence="5">Pentatricopeptide repeat-containing protein</fullName>
    </recommendedName>
</protein>
<dbReference type="Proteomes" id="UP000036987">
    <property type="component" value="Unassembled WGS sequence"/>
</dbReference>
<dbReference type="PROSITE" id="PS51257">
    <property type="entry name" value="PROKAR_LIPOPROTEIN"/>
    <property type="match status" value="1"/>
</dbReference>
<evidence type="ECO:0000256" key="1">
    <source>
        <dbReference type="ARBA" id="ARBA00022737"/>
    </source>
</evidence>
<keyword evidence="2" id="KW-0732">Signal</keyword>
<dbReference type="NCBIfam" id="TIGR00756">
    <property type="entry name" value="PPR"/>
    <property type="match status" value="1"/>
</dbReference>
<evidence type="ECO:0008006" key="5">
    <source>
        <dbReference type="Google" id="ProtNLM"/>
    </source>
</evidence>
<dbReference type="InterPro" id="IPR011990">
    <property type="entry name" value="TPR-like_helical_dom_sf"/>
</dbReference>
<dbReference type="InterPro" id="IPR002885">
    <property type="entry name" value="PPR_rpt"/>
</dbReference>
<sequence>MVPTKAKNAFIFSCALVSCCGLRCRWGGKQVDGLATKRGLVGNYRSIYIDNLLMDLYASTSSDDGRVDRDACFVFEEMLVKTEDTWTTTMMIGYTRSGDFHAGIQLFRRMLREEGLPERMLLLTPFTCSVAIQACSSTAPCLCGEIHGGVPKFRVSNCLLDGYVQSLSELQ</sequence>
<keyword evidence="4" id="KW-1185">Reference proteome</keyword>
<accession>A0A0K9PAW4</accession>
<dbReference type="Gene3D" id="1.25.40.10">
    <property type="entry name" value="Tetratricopeptide repeat domain"/>
    <property type="match status" value="1"/>
</dbReference>
<dbReference type="GO" id="GO:0003723">
    <property type="term" value="F:RNA binding"/>
    <property type="evidence" value="ECO:0007669"/>
    <property type="project" value="InterPro"/>
</dbReference>
<organism evidence="3 4">
    <name type="scientific">Zostera marina</name>
    <name type="common">Eelgrass</name>
    <dbReference type="NCBI Taxonomy" id="29655"/>
    <lineage>
        <taxon>Eukaryota</taxon>
        <taxon>Viridiplantae</taxon>
        <taxon>Streptophyta</taxon>
        <taxon>Embryophyta</taxon>
        <taxon>Tracheophyta</taxon>
        <taxon>Spermatophyta</taxon>
        <taxon>Magnoliopsida</taxon>
        <taxon>Liliopsida</taxon>
        <taxon>Zosteraceae</taxon>
        <taxon>Zostera</taxon>
    </lineage>
</organism>
<keyword evidence="1" id="KW-0677">Repeat</keyword>
<evidence type="ECO:0000256" key="2">
    <source>
        <dbReference type="SAM" id="SignalP"/>
    </source>
</evidence>
<gene>
    <name evidence="3" type="ORF">ZOSMA_322G00030</name>
</gene>
<dbReference type="OrthoDB" id="609013at2759"/>
<dbReference type="AlphaFoldDB" id="A0A0K9PAW4"/>
<dbReference type="InterPro" id="IPR046960">
    <property type="entry name" value="PPR_At4g14850-like_plant"/>
</dbReference>
<reference evidence="4" key="1">
    <citation type="journal article" date="2016" name="Nature">
        <title>The genome of the seagrass Zostera marina reveals angiosperm adaptation to the sea.</title>
        <authorList>
            <person name="Olsen J.L."/>
            <person name="Rouze P."/>
            <person name="Verhelst B."/>
            <person name="Lin Y.-C."/>
            <person name="Bayer T."/>
            <person name="Collen J."/>
            <person name="Dattolo E."/>
            <person name="De Paoli E."/>
            <person name="Dittami S."/>
            <person name="Maumus F."/>
            <person name="Michel G."/>
            <person name="Kersting A."/>
            <person name="Lauritano C."/>
            <person name="Lohaus R."/>
            <person name="Toepel M."/>
            <person name="Tonon T."/>
            <person name="Vanneste K."/>
            <person name="Amirebrahimi M."/>
            <person name="Brakel J."/>
            <person name="Bostroem C."/>
            <person name="Chovatia M."/>
            <person name="Grimwood J."/>
            <person name="Jenkins J.W."/>
            <person name="Jueterbock A."/>
            <person name="Mraz A."/>
            <person name="Stam W.T."/>
            <person name="Tice H."/>
            <person name="Bornberg-Bauer E."/>
            <person name="Green P.J."/>
            <person name="Pearson G.A."/>
            <person name="Procaccini G."/>
            <person name="Duarte C.M."/>
            <person name="Schmutz J."/>
            <person name="Reusch T.B.H."/>
            <person name="Van de Peer Y."/>
        </authorList>
    </citation>
    <scope>NUCLEOTIDE SEQUENCE [LARGE SCALE GENOMIC DNA]</scope>
    <source>
        <strain evidence="4">cv. Finnish</strain>
    </source>
</reference>
<feature type="signal peptide" evidence="2">
    <location>
        <begin position="1"/>
        <end position="21"/>
    </location>
</feature>
<dbReference type="EMBL" id="LFYR01001039">
    <property type="protein sequence ID" value="KMZ65397.1"/>
    <property type="molecule type" value="Genomic_DNA"/>
</dbReference>
<comment type="caution">
    <text evidence="3">The sequence shown here is derived from an EMBL/GenBank/DDBJ whole genome shotgun (WGS) entry which is preliminary data.</text>
</comment>
<feature type="chain" id="PRO_5005527547" description="Pentatricopeptide repeat-containing protein" evidence="2">
    <location>
        <begin position="22"/>
        <end position="171"/>
    </location>
</feature>
<dbReference type="GO" id="GO:0009451">
    <property type="term" value="P:RNA modification"/>
    <property type="evidence" value="ECO:0007669"/>
    <property type="project" value="InterPro"/>
</dbReference>
<name>A0A0K9PAW4_ZOSMR</name>
<dbReference type="PANTHER" id="PTHR47926">
    <property type="entry name" value="PENTATRICOPEPTIDE REPEAT-CONTAINING PROTEIN"/>
    <property type="match status" value="1"/>
</dbReference>
<evidence type="ECO:0000313" key="4">
    <source>
        <dbReference type="Proteomes" id="UP000036987"/>
    </source>
</evidence>
<evidence type="ECO:0000313" key="3">
    <source>
        <dbReference type="EMBL" id="KMZ65397.1"/>
    </source>
</evidence>